<accession>A0A2T4Y3K9</accession>
<gene>
    <name evidence="1" type="ORF">DA103_06275</name>
</gene>
<sequence>MALYKNNAFFTHSDSNSFDEQHNPGVAAPYAGIYRCVNCTHEIGIAEGHILPPQHQNHPNHLAIKWQLIAFAQHKK</sequence>
<dbReference type="AlphaFoldDB" id="A0A2T4Y3K9"/>
<dbReference type="Proteomes" id="UP000241614">
    <property type="component" value="Unassembled WGS sequence"/>
</dbReference>
<reference evidence="1 2" key="1">
    <citation type="submission" date="2018-04" db="EMBL/GenBank/DDBJ databases">
        <title>Genome sequencing reveals highly heavy metal resistance and biotechnology application of the novel Enterobacter cloacae amazonensis isolated from wastewater river in Manaus - Amazonas.</title>
        <authorList>
            <person name="Astolfi M.C.T."/>
            <person name="Carvalho E.B.D.S."/>
            <person name="Lacerda L.B."/>
            <person name="Pinto M.V."/>
            <person name="Nogueira V.B."/>
            <person name="Barros A.M."/>
            <person name="Astolfi-Filho S."/>
        </authorList>
    </citation>
    <scope>NUCLEOTIDE SEQUENCE [LARGE SCALE GENOMIC DNA]</scope>
    <source>
        <strain evidence="2">amazonensis</strain>
    </source>
</reference>
<name>A0A2T4Y3K9_ENTCL</name>
<dbReference type="EMBL" id="PZPP01000008">
    <property type="protein sequence ID" value="PTM36750.1"/>
    <property type="molecule type" value="Genomic_DNA"/>
</dbReference>
<evidence type="ECO:0000313" key="1">
    <source>
        <dbReference type="EMBL" id="PTM36750.1"/>
    </source>
</evidence>
<organism evidence="1 2">
    <name type="scientific">Enterobacter cloacae</name>
    <dbReference type="NCBI Taxonomy" id="550"/>
    <lineage>
        <taxon>Bacteria</taxon>
        <taxon>Pseudomonadati</taxon>
        <taxon>Pseudomonadota</taxon>
        <taxon>Gammaproteobacteria</taxon>
        <taxon>Enterobacterales</taxon>
        <taxon>Enterobacteriaceae</taxon>
        <taxon>Enterobacter</taxon>
        <taxon>Enterobacter cloacae complex</taxon>
    </lineage>
</organism>
<comment type="caution">
    <text evidence="1">The sequence shown here is derived from an EMBL/GenBank/DDBJ whole genome shotgun (WGS) entry which is preliminary data.</text>
</comment>
<protein>
    <recommendedName>
        <fullName evidence="3">Protein L</fullName>
    </recommendedName>
</protein>
<evidence type="ECO:0000313" key="2">
    <source>
        <dbReference type="Proteomes" id="UP000241614"/>
    </source>
</evidence>
<evidence type="ECO:0008006" key="3">
    <source>
        <dbReference type="Google" id="ProtNLM"/>
    </source>
</evidence>
<dbReference type="RefSeq" id="WP_108089763.1">
    <property type="nucleotide sequence ID" value="NZ_CP162158.1"/>
</dbReference>
<proteinExistence type="predicted"/>
<dbReference type="OrthoDB" id="279280at2"/>